<dbReference type="PANTHER" id="PTHR30287:SF1">
    <property type="entry name" value="INNER MEMBRANE PROTEIN"/>
    <property type="match status" value="1"/>
</dbReference>
<evidence type="ECO:0000259" key="7">
    <source>
        <dbReference type="Pfam" id="PF02687"/>
    </source>
</evidence>
<feature type="transmembrane region" description="Helical" evidence="6">
    <location>
        <begin position="745"/>
        <end position="769"/>
    </location>
</feature>
<keyword evidence="2" id="KW-1003">Cell membrane</keyword>
<keyword evidence="10" id="KW-1185">Reference proteome</keyword>
<organism evidence="9 10">
    <name type="scientific">Tahibacter aquaticus</name>
    <dbReference type="NCBI Taxonomy" id="520092"/>
    <lineage>
        <taxon>Bacteria</taxon>
        <taxon>Pseudomonadati</taxon>
        <taxon>Pseudomonadota</taxon>
        <taxon>Gammaproteobacteria</taxon>
        <taxon>Lysobacterales</taxon>
        <taxon>Rhodanobacteraceae</taxon>
        <taxon>Tahibacter</taxon>
    </lineage>
</organism>
<feature type="transmembrane region" description="Helical" evidence="6">
    <location>
        <begin position="297"/>
        <end position="323"/>
    </location>
</feature>
<feature type="transmembrane region" description="Helical" evidence="6">
    <location>
        <begin position="789"/>
        <end position="808"/>
    </location>
</feature>
<protein>
    <submittedName>
        <fullName evidence="9">Putative ABC transport system permease protein</fullName>
    </submittedName>
</protein>
<keyword evidence="3 6" id="KW-0812">Transmembrane</keyword>
<evidence type="ECO:0000259" key="8">
    <source>
        <dbReference type="Pfam" id="PF12704"/>
    </source>
</evidence>
<evidence type="ECO:0000256" key="6">
    <source>
        <dbReference type="SAM" id="Phobius"/>
    </source>
</evidence>
<evidence type="ECO:0000256" key="3">
    <source>
        <dbReference type="ARBA" id="ARBA00022692"/>
    </source>
</evidence>
<comment type="subcellular location">
    <subcellularLocation>
        <location evidence="1">Cell membrane</location>
        <topology evidence="1">Multi-pass membrane protein</topology>
    </subcellularLocation>
</comment>
<dbReference type="InterPro" id="IPR003838">
    <property type="entry name" value="ABC3_permease_C"/>
</dbReference>
<comment type="caution">
    <text evidence="9">The sequence shown here is derived from an EMBL/GenBank/DDBJ whole genome shotgun (WGS) entry which is preliminary data.</text>
</comment>
<dbReference type="AlphaFoldDB" id="A0A4R6YTW5"/>
<dbReference type="OrthoDB" id="5292592at2"/>
<evidence type="ECO:0000256" key="4">
    <source>
        <dbReference type="ARBA" id="ARBA00022989"/>
    </source>
</evidence>
<name>A0A4R6YTW5_9GAMM</name>
<dbReference type="EMBL" id="SNZH01000010">
    <property type="protein sequence ID" value="TDR41685.1"/>
    <property type="molecule type" value="Genomic_DNA"/>
</dbReference>
<evidence type="ECO:0000256" key="1">
    <source>
        <dbReference type="ARBA" id="ARBA00004651"/>
    </source>
</evidence>
<dbReference type="Pfam" id="PF12704">
    <property type="entry name" value="MacB_PCD"/>
    <property type="match status" value="1"/>
</dbReference>
<feature type="transmembrane region" description="Helical" evidence="6">
    <location>
        <begin position="413"/>
        <end position="439"/>
    </location>
</feature>
<feature type="domain" description="ABC3 transporter permease C-terminal" evidence="7">
    <location>
        <begin position="256"/>
        <end position="370"/>
    </location>
</feature>
<dbReference type="Proteomes" id="UP000295293">
    <property type="component" value="Unassembled WGS sequence"/>
</dbReference>
<dbReference type="InterPro" id="IPR038766">
    <property type="entry name" value="Membrane_comp_ABC_pdt"/>
</dbReference>
<feature type="transmembrane region" description="Helical" evidence="6">
    <location>
        <begin position="701"/>
        <end position="724"/>
    </location>
</feature>
<feature type="transmembrane region" description="Helical" evidence="6">
    <location>
        <begin position="388"/>
        <end position="407"/>
    </location>
</feature>
<reference evidence="9 10" key="1">
    <citation type="submission" date="2019-03" db="EMBL/GenBank/DDBJ databases">
        <title>Genomic Encyclopedia of Type Strains, Phase IV (KMG-IV): sequencing the most valuable type-strain genomes for metagenomic binning, comparative biology and taxonomic classification.</title>
        <authorList>
            <person name="Goeker M."/>
        </authorList>
    </citation>
    <scope>NUCLEOTIDE SEQUENCE [LARGE SCALE GENOMIC DNA]</scope>
    <source>
        <strain evidence="9 10">DSM 21667</strain>
    </source>
</reference>
<evidence type="ECO:0000313" key="9">
    <source>
        <dbReference type="EMBL" id="TDR41685.1"/>
    </source>
</evidence>
<dbReference type="PANTHER" id="PTHR30287">
    <property type="entry name" value="MEMBRANE COMPONENT OF PREDICTED ABC SUPERFAMILY METABOLITE UPTAKE TRANSPORTER"/>
    <property type="match status" value="1"/>
</dbReference>
<evidence type="ECO:0000256" key="5">
    <source>
        <dbReference type="ARBA" id="ARBA00023136"/>
    </source>
</evidence>
<dbReference type="RefSeq" id="WP_133819758.1">
    <property type="nucleotide sequence ID" value="NZ_SNZH01000010.1"/>
</dbReference>
<dbReference type="InterPro" id="IPR025857">
    <property type="entry name" value="MacB_PCD"/>
</dbReference>
<feature type="transmembrane region" description="Helical" evidence="6">
    <location>
        <begin position="468"/>
        <end position="492"/>
    </location>
</feature>
<feature type="transmembrane region" description="Helical" evidence="6">
    <location>
        <begin position="343"/>
        <end position="367"/>
    </location>
</feature>
<proteinExistence type="predicted"/>
<dbReference type="Pfam" id="PF02687">
    <property type="entry name" value="FtsX"/>
    <property type="match status" value="2"/>
</dbReference>
<feature type="domain" description="MacB-like periplasmic core" evidence="8">
    <location>
        <begin position="25"/>
        <end position="220"/>
    </location>
</feature>
<keyword evidence="5 6" id="KW-0472">Membrane</keyword>
<evidence type="ECO:0000256" key="2">
    <source>
        <dbReference type="ARBA" id="ARBA00022475"/>
    </source>
</evidence>
<feature type="domain" description="ABC3 transporter permease C-terminal" evidence="7">
    <location>
        <begin position="704"/>
        <end position="818"/>
    </location>
</feature>
<sequence length="825" mass="87363">MNIFRFAARALRREFRHGELRTLAAALVLAVAALTAVATLGQRVERAIVASAAELIGGDLGVSARREIAPEFSAEAQRLNLQQNRSAEFPSVVFADGKSQLAQVSATDASYPLRGVLRIRGSDGSERDVNAPGPGQAYADGLLINALGLKLGDSLELAGKPLTIAGEILRQPDGGQMFSLAPRLIVALDDAQSSGLLGVGSRARHKLMLAGDAAALAQFQAFAKANLKDGAQLVTVAEAQQNLRTAFERGESFLRLAALLSALLSGIAVALAAQRYARRKIDEVALLRALGLGKHRVLASLSLTVLMLGLPACLTGAGIGLLLQQIVLNYAGNLLPAAAPATSLLPALAAIAVGLAVLVGFALPPLARLRDVPPMRVFQRAVGLRPRRFDLLYLLPPAVAFGLIMTQSGNSTIASALAGSLLGVTAATVCAGLLLIVLLRRLGRSLPGALRFGLANLARRRGLSLIQATALALSFTALLLLAVVGPGLLAAWRADLPPQTPNHFLLNLQTEQRTSVETQLQNLGAKNLNVLPLAVGKLVAINGKAPRAEDYEDRRAAGWINGETRLSWSPALPESNVLKGGAWFDGKATAPQISVEQMWIDMLGLKLGDTLSFTIGDRRIDAQISSIRQVDWTSFRVNFFVLLDPATAAELPHSLIASYWLPAERTVELRSISRQFPNLSMIDINAILDRVRDIIDRVSSAVMAVLGFSLLAGLLVLIAALNVSAEERRFETALLRTLGAKRGQLLSTVLGEFALLGLIAGLIAALGAISAGLSLGRGVFRIAWHPPLLSFAIGVVAAVALVTFAGWLGTRRIARTSPVLVLRKE</sequence>
<accession>A0A4R6YTW5</accession>
<evidence type="ECO:0000313" key="10">
    <source>
        <dbReference type="Proteomes" id="UP000295293"/>
    </source>
</evidence>
<keyword evidence="4 6" id="KW-1133">Transmembrane helix</keyword>
<feature type="transmembrane region" description="Helical" evidence="6">
    <location>
        <begin position="253"/>
        <end position="276"/>
    </location>
</feature>
<gene>
    <name evidence="9" type="ORF">DFR29_110168</name>
</gene>
<dbReference type="GO" id="GO:0005886">
    <property type="term" value="C:plasma membrane"/>
    <property type="evidence" value="ECO:0007669"/>
    <property type="project" value="UniProtKB-SubCell"/>
</dbReference>